<feature type="transmembrane region" description="Helical" evidence="18">
    <location>
        <begin position="902"/>
        <end position="926"/>
    </location>
</feature>
<evidence type="ECO:0000256" key="18">
    <source>
        <dbReference type="SAM" id="Phobius"/>
    </source>
</evidence>
<dbReference type="GO" id="GO:0099604">
    <property type="term" value="F:ligand-gated calcium channel activity"/>
    <property type="evidence" value="ECO:0007669"/>
    <property type="project" value="TreeGrafter"/>
</dbReference>
<dbReference type="CDD" id="cd03670">
    <property type="entry name" value="NUDIX_ADPRase_Nudt9"/>
    <property type="match status" value="1"/>
</dbReference>
<keyword evidence="4" id="KW-1003">Cell membrane</keyword>
<comment type="similarity">
    <text evidence="2">Belongs to the transient receptor (TC 1.A.4) family. LTrpC subfamily. TRPM2 sub-subfamily.</text>
</comment>
<dbReference type="PANTHER" id="PTHR13800">
    <property type="entry name" value="TRANSIENT RECEPTOR POTENTIAL CATION CHANNEL, SUBFAMILY M, MEMBER 6"/>
    <property type="match status" value="1"/>
</dbReference>
<reference evidence="22" key="3">
    <citation type="submission" date="2025-09" db="UniProtKB">
        <authorList>
            <consortium name="Ensembl"/>
        </authorList>
    </citation>
    <scope>IDENTIFICATION</scope>
</reference>
<evidence type="ECO:0000256" key="2">
    <source>
        <dbReference type="ARBA" id="ARBA00009501"/>
    </source>
</evidence>
<proteinExistence type="inferred from homology"/>
<evidence type="ECO:0000256" key="10">
    <source>
        <dbReference type="ARBA" id="ARBA00022989"/>
    </source>
</evidence>
<organism evidence="22 23">
    <name type="scientific">Erpetoichthys calabaricus</name>
    <name type="common">Rope fish</name>
    <name type="synonym">Calamoichthys calabaricus</name>
    <dbReference type="NCBI Taxonomy" id="27687"/>
    <lineage>
        <taxon>Eukaryota</taxon>
        <taxon>Metazoa</taxon>
        <taxon>Chordata</taxon>
        <taxon>Craniata</taxon>
        <taxon>Vertebrata</taxon>
        <taxon>Euteleostomi</taxon>
        <taxon>Actinopterygii</taxon>
        <taxon>Polypteriformes</taxon>
        <taxon>Polypteridae</taxon>
        <taxon>Erpetoichthys</taxon>
    </lineage>
</organism>
<reference evidence="22" key="1">
    <citation type="submission" date="2021-06" db="EMBL/GenBank/DDBJ databases">
        <authorList>
            <consortium name="Wellcome Sanger Institute Data Sharing"/>
        </authorList>
    </citation>
    <scope>NUCLEOTIDE SEQUENCE [LARGE SCALE GENOMIC DNA]</scope>
</reference>
<evidence type="ECO:0000256" key="6">
    <source>
        <dbReference type="ARBA" id="ARBA00022673"/>
    </source>
</evidence>
<dbReference type="Ensembl" id="ENSECRT00000011285.1">
    <property type="protein sequence ID" value="ENSECRP00000011104.1"/>
    <property type="gene ID" value="ENSECRG00000007386.1"/>
</dbReference>
<evidence type="ECO:0000256" key="9">
    <source>
        <dbReference type="ARBA" id="ARBA00022837"/>
    </source>
</evidence>
<comment type="catalytic activity">
    <reaction evidence="16">
        <text>Ca(2+)(in) = Ca(2+)(out)</text>
        <dbReference type="Rhea" id="RHEA:29671"/>
        <dbReference type="ChEBI" id="CHEBI:29108"/>
    </reaction>
</comment>
<evidence type="ECO:0000256" key="3">
    <source>
        <dbReference type="ARBA" id="ARBA00022448"/>
    </source>
</evidence>
<keyword evidence="8" id="KW-0479">Metal-binding</keyword>
<keyword evidence="9" id="KW-0106">Calcium</keyword>
<dbReference type="InterPro" id="IPR015797">
    <property type="entry name" value="NUDIX_hydrolase-like_dom_sf"/>
</dbReference>
<evidence type="ECO:0000256" key="4">
    <source>
        <dbReference type="ARBA" id="ARBA00022475"/>
    </source>
</evidence>
<feature type="transmembrane region" description="Helical" evidence="18">
    <location>
        <begin position="1034"/>
        <end position="1056"/>
    </location>
</feature>
<dbReference type="Pfam" id="PF25508">
    <property type="entry name" value="TRPM2"/>
    <property type="match status" value="1"/>
</dbReference>
<evidence type="ECO:0000256" key="12">
    <source>
        <dbReference type="ARBA" id="ARBA00023136"/>
    </source>
</evidence>
<dbReference type="SUPFAM" id="SSF55811">
    <property type="entry name" value="Nudix"/>
    <property type="match status" value="1"/>
</dbReference>
<dbReference type="InterPro" id="IPR041491">
    <property type="entry name" value="TRPM_SLOG"/>
</dbReference>
<evidence type="ECO:0000256" key="16">
    <source>
        <dbReference type="ARBA" id="ARBA00036634"/>
    </source>
</evidence>
<dbReference type="Proteomes" id="UP000694620">
    <property type="component" value="Chromosome 8"/>
</dbReference>
<feature type="transmembrane region" description="Helical" evidence="18">
    <location>
        <begin position="836"/>
        <end position="853"/>
    </location>
</feature>
<feature type="transmembrane region" description="Helical" evidence="18">
    <location>
        <begin position="946"/>
        <end position="969"/>
    </location>
</feature>
<evidence type="ECO:0000256" key="15">
    <source>
        <dbReference type="ARBA" id="ARBA00036239"/>
    </source>
</evidence>
<evidence type="ECO:0000256" key="1">
    <source>
        <dbReference type="ARBA" id="ARBA00004651"/>
    </source>
</evidence>
<dbReference type="PANTHER" id="PTHR13800:SF2">
    <property type="entry name" value="TRANSIENT RECEPTOR POTENTIAL CATION CHANNEL SUBFAMILY M MEMBER 2"/>
    <property type="match status" value="1"/>
</dbReference>
<gene>
    <name evidence="22" type="primary">LOC114655300</name>
</gene>
<evidence type="ECO:0000256" key="8">
    <source>
        <dbReference type="ARBA" id="ARBA00022723"/>
    </source>
</evidence>
<evidence type="ECO:0000256" key="5">
    <source>
        <dbReference type="ARBA" id="ARBA00022568"/>
    </source>
</evidence>
<dbReference type="GO" id="GO:0005886">
    <property type="term" value="C:plasma membrane"/>
    <property type="evidence" value="ECO:0007669"/>
    <property type="project" value="UniProtKB-SubCell"/>
</dbReference>
<dbReference type="InterPro" id="IPR005821">
    <property type="entry name" value="Ion_trans_dom"/>
</dbReference>
<keyword evidence="7 18" id="KW-0812">Transmembrane</keyword>
<feature type="domain" description="Ion transport" evidence="19">
    <location>
        <begin position="813"/>
        <end position="1070"/>
    </location>
</feature>
<dbReference type="Pfam" id="PF18139">
    <property type="entry name" value="LSDAT_euk"/>
    <property type="match status" value="1"/>
</dbReference>
<evidence type="ECO:0000256" key="13">
    <source>
        <dbReference type="ARBA" id="ARBA00023157"/>
    </source>
</evidence>
<dbReference type="GeneTree" id="ENSGT00940000156404"/>
<name>A0A8C4S243_ERPCA</name>
<feature type="domain" description="TRPM SLOG" evidence="20">
    <location>
        <begin position="118"/>
        <end position="372"/>
    </location>
</feature>
<keyword evidence="10 18" id="KW-1133">Transmembrane helix</keyword>
<keyword evidence="5" id="KW-0109">Calcium transport</keyword>
<keyword evidence="23" id="KW-1185">Reference proteome</keyword>
<dbReference type="InterPro" id="IPR050927">
    <property type="entry name" value="TRPM"/>
</dbReference>
<evidence type="ECO:0000256" key="7">
    <source>
        <dbReference type="ARBA" id="ARBA00022692"/>
    </source>
</evidence>
<evidence type="ECO:0000256" key="17">
    <source>
        <dbReference type="ARBA" id="ARBA00070987"/>
    </source>
</evidence>
<keyword evidence="6" id="KW-0107">Calcium channel</keyword>
<dbReference type="GO" id="GO:0046872">
    <property type="term" value="F:metal ion binding"/>
    <property type="evidence" value="ECO:0007669"/>
    <property type="project" value="UniProtKB-KW"/>
</dbReference>
<comment type="catalytic activity">
    <reaction evidence="15">
        <text>Na(+)(in) = Na(+)(out)</text>
        <dbReference type="Rhea" id="RHEA:34963"/>
        <dbReference type="ChEBI" id="CHEBI:29101"/>
    </reaction>
</comment>
<evidence type="ECO:0000313" key="23">
    <source>
        <dbReference type="Proteomes" id="UP000694620"/>
    </source>
</evidence>
<feature type="transmembrane region" description="Helical" evidence="18">
    <location>
        <begin position="732"/>
        <end position="752"/>
    </location>
</feature>
<evidence type="ECO:0000259" key="19">
    <source>
        <dbReference type="Pfam" id="PF00520"/>
    </source>
</evidence>
<feature type="domain" description="TRPM-like" evidence="21">
    <location>
        <begin position="449"/>
        <end position="711"/>
    </location>
</feature>
<dbReference type="FunFam" id="3.90.79.10:FF:000047">
    <property type="entry name" value="Transient receptor potential cation channel subfamily M member 2"/>
    <property type="match status" value="1"/>
</dbReference>
<accession>A0A8C4S243</accession>
<feature type="transmembrane region" description="Helical" evidence="18">
    <location>
        <begin position="874"/>
        <end position="896"/>
    </location>
</feature>
<keyword evidence="13" id="KW-1015">Disulfide bond</keyword>
<keyword evidence="11" id="KW-0406">Ion transport</keyword>
<evidence type="ECO:0000259" key="20">
    <source>
        <dbReference type="Pfam" id="PF18139"/>
    </source>
</evidence>
<keyword evidence="12 18" id="KW-0472">Membrane</keyword>
<dbReference type="InterPro" id="IPR057366">
    <property type="entry name" value="TRPM-like"/>
</dbReference>
<keyword evidence="3" id="KW-0813">Transport</keyword>
<evidence type="ECO:0000259" key="21">
    <source>
        <dbReference type="Pfam" id="PF25508"/>
    </source>
</evidence>
<evidence type="ECO:0000256" key="11">
    <source>
        <dbReference type="ARBA" id="ARBA00023065"/>
    </source>
</evidence>
<comment type="subcellular location">
    <subcellularLocation>
        <location evidence="1">Cell membrane</location>
        <topology evidence="1">Multi-pass membrane protein</topology>
    </subcellularLocation>
</comment>
<sequence length="1485" mass="169177">MQQGNKIHPNEVDGRVRITSASPKPVLFNTEQVKYGNDFIVENIRKKQCIYYVEKPQEGVPQGMEICKCGYLKSAHSSEAFHYAGSPSDNWHPKTHTREVPTDAFGTMTFTSLGKNNARYVRVSADTSPEKLYKLLTSSWQLDVPNLLISVTGGAKNFVMKPQLRNMFHRGLIKVAQSTGAWIITGGTHAGVMKHVGEAVRDSAMSSTTKDGRIVAIGIATWGIVYDQANLIRRPGSYLPAEYTINEAKQGRLSCLDCNHSHFILVDDGTQGVYGVEIELRAKLERFIANQTMGLSVGINIPAVCVVLEGGPGTLDTIYNAMHNGTPCVILEGSGRVADVIAQVATLPLSQITVELVQKHLKTFFAEDFDSFSEEKMIEWTKKIQDIVRMPQLLTVFRMDKEVNKEVDVAILQALLKASKSVDYRGQDNWEHQLKLAVAWNRMDIAKSKIFTDDRLLKSADLRNAMVAALIGDKPDFVRLFLENGVNLQEVMTESVVLELFNNLSPSSLIYRMLMKEVKEDKSEGPELAKGQWKINMHHVSNVLRELLGDFTQPLYPWHRSNSKFAVLLHMEHNGNSERSNLHSRAFGRERKQKEVFEDPVRDLFIWTILQCRTELAQIVWEQCQDCLASALAASKILKELAKEEEDTDQSEVMENLAEEYEKHAIGVFTESYRRDEERGQKLLIRVSKSWGHTTSVRLALEADNQNFVAQGGVQALLTKIWWGELAVDTRMWKVLLCMVFFPLIYTGLLTFRQDEKILKEKVRREVTNGDLMMENPAIPKKRLPLEKMRLKPLTCVSRLKYFYTAPVVVFYWNVVSYFGFLWLYAYVLTMNFQTIPAWQEILLYVWVFTLFCEELRQLFHDPDKFGVLKRAEIYISDLWNMFDVLSISIFAAGVACRLTTAGFYAGRIILSIDFIVYCLRLMAIFTVNKNLGPKIIIVKRMLKDIFFFLFLLAVWVVSYGVAEQAILIENESRLEWLFRGVVYQPYLTIFGQMPSSVDSVNYASGQCTTNGTDPTKPTCPVLDSNGNPAFPTWLTIILLCIYLLFANILLINLLIAMLSYTFQVVQDNTDQIWKFQRFGLIEEYHGRPAFPPPFIIFGHLYLFFKRVIQRKKASRHKQFKMELPENEETALLSWESFMKESYLLRLQQELSDTNEQKIQDTADRVGVLAELLEGDSGRHVIEKRLAHLEEQVLMSTKALTWIMNALVAKGFGSRDEALAVLAVGKSKEAEPKEEDEEDDPEPHYHVNARQLLYPDSNVKRFPVPDERVPWEVDFTAYKPPAYAAKTGSAVDIPDGQSAAASAQKYKNPMGRTGLTGTGKLYHLGPNYSMDLIVTCWKRNLDGVVCMRAGKKVMQYFSIKRKEYELWAFPGGLVQPGEALPLRLKGILSPFLQRQITKMLSDGKEVYKGYVDDARNTDEAWIETTAINIHFEEDNEVLADLKKLDTKDTEAEIATAWQDADRKNYLYATHRDILQKVAEQHQAHY</sequence>
<keyword evidence="14" id="KW-0407">Ion channel</keyword>
<dbReference type="Pfam" id="PF00520">
    <property type="entry name" value="Ion_trans"/>
    <property type="match status" value="1"/>
</dbReference>
<dbReference type="Gene3D" id="3.40.50.450">
    <property type="match status" value="1"/>
</dbReference>
<reference evidence="22" key="2">
    <citation type="submission" date="2025-08" db="UniProtKB">
        <authorList>
            <consortium name="Ensembl"/>
        </authorList>
    </citation>
    <scope>IDENTIFICATION</scope>
</reference>
<evidence type="ECO:0000256" key="14">
    <source>
        <dbReference type="ARBA" id="ARBA00023303"/>
    </source>
</evidence>
<feature type="transmembrane region" description="Helical" evidence="18">
    <location>
        <begin position="802"/>
        <end position="824"/>
    </location>
</feature>
<protein>
    <recommendedName>
        <fullName evidence="17">Transient receptor potential cation channel subfamily M member 2</fullName>
    </recommendedName>
</protein>
<evidence type="ECO:0000313" key="22">
    <source>
        <dbReference type="Ensembl" id="ENSECRP00000011104.1"/>
    </source>
</evidence>
<dbReference type="Gene3D" id="3.90.79.10">
    <property type="entry name" value="Nucleoside Triphosphate Pyrophosphohydrolase"/>
    <property type="match status" value="1"/>
</dbReference>